<gene>
    <name evidence="2" type="ORF">ABG768_021716</name>
</gene>
<organism evidence="2 3">
    <name type="scientific">Culter alburnus</name>
    <name type="common">Topmouth culter</name>
    <dbReference type="NCBI Taxonomy" id="194366"/>
    <lineage>
        <taxon>Eukaryota</taxon>
        <taxon>Metazoa</taxon>
        <taxon>Chordata</taxon>
        <taxon>Craniata</taxon>
        <taxon>Vertebrata</taxon>
        <taxon>Euteleostomi</taxon>
        <taxon>Actinopterygii</taxon>
        <taxon>Neopterygii</taxon>
        <taxon>Teleostei</taxon>
        <taxon>Ostariophysi</taxon>
        <taxon>Cypriniformes</taxon>
        <taxon>Xenocyprididae</taxon>
        <taxon>Xenocypridinae</taxon>
        <taxon>Culter</taxon>
    </lineage>
</organism>
<feature type="compositionally biased region" description="Low complexity" evidence="1">
    <location>
        <begin position="288"/>
        <end position="299"/>
    </location>
</feature>
<comment type="caution">
    <text evidence="2">The sequence shown here is derived from an EMBL/GenBank/DDBJ whole genome shotgun (WGS) entry which is preliminary data.</text>
</comment>
<protein>
    <submittedName>
        <fullName evidence="2">Uncharacterized protein</fullName>
    </submittedName>
</protein>
<reference evidence="2 3" key="1">
    <citation type="submission" date="2024-05" db="EMBL/GenBank/DDBJ databases">
        <title>A high-quality chromosomal-level genome assembly of Topmouth culter (Culter alburnus).</title>
        <authorList>
            <person name="Zhao H."/>
        </authorList>
    </citation>
    <scope>NUCLEOTIDE SEQUENCE [LARGE SCALE GENOMIC DNA]</scope>
    <source>
        <strain evidence="2">CATC2023</strain>
        <tissue evidence="2">Muscle</tissue>
    </source>
</reference>
<accession>A0AAW2AUB2</accession>
<keyword evidence="3" id="KW-1185">Reference proteome</keyword>
<feature type="region of interest" description="Disordered" evidence="1">
    <location>
        <begin position="254"/>
        <end position="311"/>
    </location>
</feature>
<evidence type="ECO:0000313" key="2">
    <source>
        <dbReference type="EMBL" id="KAK9976511.1"/>
    </source>
</evidence>
<sequence length="426" mass="45591">MAACSLGARAFKRSRLKPEIYGTTDGKVIVEDELLNFLAVKIKTLSQDEIVLLATNTFDSEAIEASKKVLFELCPGTSQRCVAYKGQHRDANNIKLCLKVLNECGSNIPRFVSYYLDELPPVTFSSLDVSCLLRRMEQLCAEVGALKHITQLQTGVRAEAVEINHRVSVLECRSGNPTASAVAAAGISPGSKKAFHHGPGNAKEPTPGVRGGEHAMAVEQVVEGLADLHIMGDAFARCPEPAQCRRDGTVAVDEATGKDPAGSVFSTGSPSWSKVARNGRAQQKTKSGATALGGHATTAGRKRSGPASIIGTGTMSTIKTVKTKIVSVFATKFSPELDADTLADYLKSKLNRVVTCQKIDNAHSRVGSFKVTAECNDIGEMYTPELWPEGALIRRYYEPRKASVVGFCRVPSERVANGHSGVDPSA</sequence>
<dbReference type="Proteomes" id="UP001479290">
    <property type="component" value="Unassembled WGS sequence"/>
</dbReference>
<proteinExistence type="predicted"/>
<dbReference type="EMBL" id="JAWDJR010000004">
    <property type="protein sequence ID" value="KAK9976511.1"/>
    <property type="molecule type" value="Genomic_DNA"/>
</dbReference>
<name>A0AAW2AUB2_CULAL</name>
<dbReference type="AlphaFoldDB" id="A0AAW2AUB2"/>
<feature type="region of interest" description="Disordered" evidence="1">
    <location>
        <begin position="191"/>
        <end position="210"/>
    </location>
</feature>
<evidence type="ECO:0000256" key="1">
    <source>
        <dbReference type="SAM" id="MobiDB-lite"/>
    </source>
</evidence>
<evidence type="ECO:0000313" key="3">
    <source>
        <dbReference type="Proteomes" id="UP001479290"/>
    </source>
</evidence>